<keyword evidence="2" id="KW-1185">Reference proteome</keyword>
<dbReference type="Proteomes" id="UP000318081">
    <property type="component" value="Chromosome"/>
</dbReference>
<dbReference type="EMBL" id="CP036432">
    <property type="protein sequence ID" value="QDV84597.1"/>
    <property type="molecule type" value="Genomic_DNA"/>
</dbReference>
<proteinExistence type="predicted"/>
<gene>
    <name evidence="1" type="ORF">TBK1r_35480</name>
</gene>
<evidence type="ECO:0000313" key="2">
    <source>
        <dbReference type="Proteomes" id="UP000318081"/>
    </source>
</evidence>
<protein>
    <submittedName>
        <fullName evidence="1">Uncharacterized protein</fullName>
    </submittedName>
</protein>
<name>A0ABX5XS64_9BACT</name>
<sequence>MPIEAVFLKGLVQKELRPFPRSRPTARYFGNHENPLRKKRNVVILATRPISKSRSPLLVYGGQVLGVLGTGESGTERELLARGIHFQSFVSPRR</sequence>
<reference evidence="1 2" key="1">
    <citation type="submission" date="2019-02" db="EMBL/GenBank/DDBJ databases">
        <title>Deep-cultivation of Planctomycetes and their phenomic and genomic characterization uncovers novel biology.</title>
        <authorList>
            <person name="Wiegand S."/>
            <person name="Jogler M."/>
            <person name="Boedeker C."/>
            <person name="Pinto D."/>
            <person name="Vollmers J."/>
            <person name="Rivas-Marin E."/>
            <person name="Kohn T."/>
            <person name="Peeters S.H."/>
            <person name="Heuer A."/>
            <person name="Rast P."/>
            <person name="Oberbeckmann S."/>
            <person name="Bunk B."/>
            <person name="Jeske O."/>
            <person name="Meyerdierks A."/>
            <person name="Storesund J.E."/>
            <person name="Kallscheuer N."/>
            <person name="Luecker S."/>
            <person name="Lage O.M."/>
            <person name="Pohl T."/>
            <person name="Merkel B.J."/>
            <person name="Hornburger P."/>
            <person name="Mueller R.-W."/>
            <person name="Bruemmer F."/>
            <person name="Labrenz M."/>
            <person name="Spormann A.M."/>
            <person name="Op den Camp H."/>
            <person name="Overmann J."/>
            <person name="Amann R."/>
            <person name="Jetten M.S.M."/>
            <person name="Mascher T."/>
            <person name="Medema M.H."/>
            <person name="Devos D.P."/>
            <person name="Kaster A.-K."/>
            <person name="Ovreas L."/>
            <person name="Rohde M."/>
            <person name="Galperin M.Y."/>
            <person name="Jogler C."/>
        </authorList>
    </citation>
    <scope>NUCLEOTIDE SEQUENCE [LARGE SCALE GENOMIC DNA]</scope>
    <source>
        <strain evidence="1 2">TBK1r</strain>
    </source>
</reference>
<evidence type="ECO:0000313" key="1">
    <source>
        <dbReference type="EMBL" id="QDV84597.1"/>
    </source>
</evidence>
<organism evidence="1 2">
    <name type="scientific">Stieleria magnilauensis</name>
    <dbReference type="NCBI Taxonomy" id="2527963"/>
    <lineage>
        <taxon>Bacteria</taxon>
        <taxon>Pseudomonadati</taxon>
        <taxon>Planctomycetota</taxon>
        <taxon>Planctomycetia</taxon>
        <taxon>Pirellulales</taxon>
        <taxon>Pirellulaceae</taxon>
        <taxon>Stieleria</taxon>
    </lineage>
</organism>
<accession>A0ABX5XS64</accession>